<accession>A0A1Q8EDM6</accession>
<dbReference type="EMBL" id="MSJL01000017">
    <property type="protein sequence ID" value="OLF49906.1"/>
    <property type="molecule type" value="Genomic_DNA"/>
</dbReference>
<evidence type="ECO:0000313" key="4">
    <source>
        <dbReference type="Proteomes" id="UP000255213"/>
    </source>
</evidence>
<dbReference type="Proteomes" id="UP000255213">
    <property type="component" value="Unassembled WGS sequence"/>
</dbReference>
<protein>
    <submittedName>
        <fullName evidence="1">Uncharacterized protein</fullName>
    </submittedName>
</protein>
<gene>
    <name evidence="1" type="ORF">BU200_04850</name>
    <name evidence="2" type="ORF">NCTC12957_01372</name>
</gene>
<sequence>MKKIDISEKEYMVMMLFIHIVVHEDKVFRWNLQEYLSRHAKSEEDFDCLYDCILDFNKKELGDLIPRERAILLKFVGSVLVTWEKDDLLAYLCCENDVGLMKLAYIAFTVYNMEYLDSNNKDVTND</sequence>
<keyword evidence="3" id="KW-1185">Reference proteome</keyword>
<evidence type="ECO:0000313" key="3">
    <source>
        <dbReference type="Proteomes" id="UP000186437"/>
    </source>
</evidence>
<dbReference type="EMBL" id="UHEN01000001">
    <property type="protein sequence ID" value="SUN07722.1"/>
    <property type="molecule type" value="Genomic_DNA"/>
</dbReference>
<evidence type="ECO:0000313" key="2">
    <source>
        <dbReference type="EMBL" id="SUN07722.1"/>
    </source>
</evidence>
<dbReference type="AlphaFoldDB" id="A0A1Q8EDM6"/>
<evidence type="ECO:0000313" key="1">
    <source>
        <dbReference type="EMBL" id="OLF49906.1"/>
    </source>
</evidence>
<name>A0A1Q8EDM6_STRAI</name>
<proteinExistence type="predicted"/>
<reference evidence="3" key="1">
    <citation type="submission" date="2016-12" db="EMBL/GenBank/DDBJ databases">
        <authorList>
            <person name="Gulvik C.A."/>
        </authorList>
    </citation>
    <scope>NUCLEOTIDE SEQUENCE [LARGE SCALE GENOMIC DNA]</scope>
    <source>
        <strain evidence="3">ATCC 51725</strain>
    </source>
</reference>
<dbReference type="RefSeq" id="WP_075099098.1">
    <property type="nucleotide sequence ID" value="NZ_MSJL01000017.1"/>
</dbReference>
<reference evidence="1" key="2">
    <citation type="submission" date="2016-12" db="EMBL/GenBank/DDBJ databases">
        <authorList>
            <person name="Song W.-J."/>
            <person name="Kurnit D.M."/>
        </authorList>
    </citation>
    <scope>NUCLEOTIDE SEQUENCE [LARGE SCALE GENOMIC DNA]</scope>
    <source>
        <strain evidence="1">ATCC 51725</strain>
    </source>
</reference>
<reference evidence="2 4" key="3">
    <citation type="submission" date="2018-06" db="EMBL/GenBank/DDBJ databases">
        <authorList>
            <consortium name="Pathogen Informatics"/>
            <person name="Doyle S."/>
        </authorList>
    </citation>
    <scope>NUCLEOTIDE SEQUENCE [LARGE SCALE GENOMIC DNA]</scope>
    <source>
        <strain evidence="2 4">NCTC12957</strain>
    </source>
</reference>
<dbReference type="Proteomes" id="UP000186437">
    <property type="component" value="Unassembled WGS sequence"/>
</dbReference>
<organism evidence="1 3">
    <name type="scientific">Streptococcus acidominimus</name>
    <dbReference type="NCBI Taxonomy" id="1326"/>
    <lineage>
        <taxon>Bacteria</taxon>
        <taxon>Bacillati</taxon>
        <taxon>Bacillota</taxon>
        <taxon>Bacilli</taxon>
        <taxon>Lactobacillales</taxon>
        <taxon>Streptococcaceae</taxon>
        <taxon>Streptococcus</taxon>
    </lineage>
</organism>